<reference evidence="10" key="2">
    <citation type="journal article" date="2020" name="Biotechnol. Bioeng.">
        <title>Chromosome-scale scaffolds for the Chinese hamster reference genome assembly to facilitate the study of the CHO epigenome.</title>
        <authorList>
            <person name="Hilliard W."/>
            <person name="MacDonald M."/>
            <person name="Lee K.H."/>
        </authorList>
    </citation>
    <scope>NUCLEOTIDE SEQUENCE [LARGE SCALE GENOMIC DNA]</scope>
    <source>
        <strain evidence="10">17A/GY</strain>
    </source>
</reference>
<feature type="region of interest" description="Disordered" evidence="7">
    <location>
        <begin position="1428"/>
        <end position="1449"/>
    </location>
</feature>
<feature type="compositionally biased region" description="Polar residues" evidence="7">
    <location>
        <begin position="478"/>
        <end position="489"/>
    </location>
</feature>
<evidence type="ECO:0000313" key="11">
    <source>
        <dbReference type="RefSeq" id="XP_035306180.1"/>
    </source>
</evidence>
<dbReference type="InterPro" id="IPR050617">
    <property type="entry name" value="E3_ligase_FN3/SPRY"/>
</dbReference>
<organism evidence="10 15">
    <name type="scientific">Cricetulus griseus</name>
    <name type="common">Chinese hamster</name>
    <name type="synonym">Cricetulus barabensis griseus</name>
    <dbReference type="NCBI Taxonomy" id="10029"/>
    <lineage>
        <taxon>Eukaryota</taxon>
        <taxon>Metazoa</taxon>
        <taxon>Chordata</taxon>
        <taxon>Craniata</taxon>
        <taxon>Vertebrata</taxon>
        <taxon>Euteleostomi</taxon>
        <taxon>Mammalia</taxon>
        <taxon>Eutheria</taxon>
        <taxon>Euarchontoglires</taxon>
        <taxon>Glires</taxon>
        <taxon>Rodentia</taxon>
        <taxon>Myomorpha</taxon>
        <taxon>Muroidea</taxon>
        <taxon>Cricetidae</taxon>
        <taxon>Cricetinae</taxon>
        <taxon>Cricetulus</taxon>
    </lineage>
</organism>
<sequence length="1486" mass="164208">MEHQFPPILAEIYPTVPFINGDPTYPMENWTLDPNAMATYSHYSQTMIQPKIYNTWTSCPQYWTQVIFIQVNPGEVLTIKADDGSVQHIQGPADVPLIAPTGNLPPIYLPPGYISQVVEENGIQKIIVVPQTLDYNMALSAPGHQLSPFIAPPQFTYPQALPFMYPPVQGEFPMPYMQEFVPQQIPLPAPPLPPPMLPPPMLPPPMLPPPMLPPPMLPPPMLSPPMLPPPMLPPPMLPPPMLPPPMLPPPMLPPPMLPPPMLPPLVVLQPLMLPPPMLPPPMLPPPMLPPPMLPPPMLPPPMLPPPMLPPPMLPRPVLPPPMLPPPPAFMYQEHHETYLQGRVNHNQFVERTVKTGDYSKKKMRDRQFGEHKTRSMFNDTPLLLNKTIDMSATHTPGIHIDNNTSSICSLNNILSTCAIDNTPKNYIANSLLDINTTNKITSSSDHAPSTSTSNTALCFDTINSAPSLSRISHDPVTSAGTQKYSNADSTPRCISESAHYVLISENAHIPSSITNALRPSGAASISNITRAYTENNHGKRENNMGGGDNKQMSGGKQKKTQSSNAALKENNTEYRTQPCCFNIEKPVVSDIQTRSATVSWNPNSTENSDHINSPVTFELALSSNGKNGIYKNIYNGKEVTVALHDLQPCTVYFLRITTVRGEEHRSVSEVISFTTPGCEPDPPLAPKLINRTKNSLNLQWKGSKDNGSKISSFLLEWDEGKGEEFKSCYSGSMKQHKIFKLMASTKYSFRLAAKNNFGFSNFSEIAVFYTSGNTPPAPLPPKLKEAGVYSLSLEWCAPTNPNPNDTLTYVLEMEEPRSGLGFKPKYNGEDLSCTVRNLQRNTAYKFRIFAYNLEGRSNSSGEVKYSTRPAKPGYPKKPYVVGAIYAHQVKIGWDSPKDNGGMHISSYSLEVSENSDGANVWKIIYNGTLQEFLYNDLQPGTTYKLRVFCTSPVGQSQPSDVLTIQTPTLPQESCRSLPLNGKTKCKNTNLLLGNRSVTGNLETVVRGKKAKSPRNDRKGSPGSEKKCALGSHSMKCGTVPARHPPSQCGTPVLTCKGPTCVIVSWEIPKCNGAEITDYRLQWGQIEDSMHLIYTGPCLRYEVKGLIPATTYFCRVQAVNIVGVGMFGGTGKVTTPGTVPAIVPMLQEVEDKVPAKLSSSCIAIQWEEPDCHGSPITGYNIEYGDKKILTVDRVTECVLKNLQPNTTYRIRIQAINHYGLSPFSPPIRSKTKPLPPEPPLLDCVVCGHQSLRFKWGNASNKKSLANFISYNLLMEDRSGRFSVIYHGPDLTHKVQKLSEYTQYKFKIQACNEAGEGPQSDVYTFTTTKTPPAALKAPKLHPLNNNSCEIKWDSLNPVKGDPIIYCLQVITGKKAEQIYKGPNTTFCFSNYLANSRYRFKVCAGRQYENSDGVQELWGPYSPSTLFSTYKHQSGHGKGGGGKGKGNHNDKDEKYKTEMRDDTFVLILMIGFALIAILCAVAIQYFLIN</sequence>
<evidence type="ECO:0000313" key="12">
    <source>
        <dbReference type="RefSeq" id="XP_035306181.1"/>
    </source>
</evidence>
<feature type="region of interest" description="Disordered" evidence="7">
    <location>
        <begin position="535"/>
        <end position="566"/>
    </location>
</feature>
<dbReference type="GO" id="GO:0016020">
    <property type="term" value="C:membrane"/>
    <property type="evidence" value="ECO:0007669"/>
    <property type="project" value="UniProtKB-SubCell"/>
</dbReference>
<evidence type="ECO:0000256" key="8">
    <source>
        <dbReference type="SAM" id="Phobius"/>
    </source>
</evidence>
<evidence type="ECO:0000256" key="1">
    <source>
        <dbReference type="ARBA" id="ARBA00004167"/>
    </source>
</evidence>
<dbReference type="RefSeq" id="XP_035306183.1">
    <property type="nucleotide sequence ID" value="XM_035450292.1"/>
</dbReference>
<dbReference type="RefSeq" id="XP_035306181.1">
    <property type="nucleotide sequence ID" value="XM_035450290.1"/>
</dbReference>
<feature type="domain" description="Fibronectin type-III" evidence="9">
    <location>
        <begin position="682"/>
        <end position="777"/>
    </location>
</feature>
<reference evidence="11 12" key="3">
    <citation type="submission" date="2025-04" db="UniProtKB">
        <authorList>
            <consortium name="RefSeq"/>
        </authorList>
    </citation>
    <scope>IDENTIFICATION</scope>
    <source>
        <strain evidence="11 12">17A/GY</strain>
        <tissue evidence="11 12">Liver</tissue>
    </source>
</reference>
<feature type="domain" description="Fibronectin type-III" evidence="9">
    <location>
        <begin position="582"/>
        <end position="678"/>
    </location>
</feature>
<evidence type="ECO:0000259" key="9">
    <source>
        <dbReference type="PROSITE" id="PS50853"/>
    </source>
</evidence>
<dbReference type="InterPro" id="IPR036116">
    <property type="entry name" value="FN3_sf"/>
</dbReference>
<evidence type="ECO:0000313" key="14">
    <source>
        <dbReference type="RefSeq" id="XP_035306183.1"/>
    </source>
</evidence>
<evidence type="ECO:0000256" key="6">
    <source>
        <dbReference type="ARBA" id="ARBA00038207"/>
    </source>
</evidence>
<dbReference type="OrthoDB" id="443915at2759"/>
<comment type="subcellular location">
    <subcellularLocation>
        <location evidence="1">Membrane</location>
        <topology evidence="1">Single-pass membrane protein</topology>
    </subcellularLocation>
</comment>
<proteinExistence type="inferred from homology"/>
<dbReference type="RefSeq" id="XP_035306184.1">
    <property type="nucleotide sequence ID" value="XM_035450293.1"/>
</dbReference>
<evidence type="ECO:0000256" key="4">
    <source>
        <dbReference type="ARBA" id="ARBA00022989"/>
    </source>
</evidence>
<evidence type="ECO:0000256" key="5">
    <source>
        <dbReference type="ARBA" id="ARBA00023136"/>
    </source>
</evidence>
<name>A0A9J7H8Y4_CRIGR</name>
<protein>
    <submittedName>
        <fullName evidence="11 12">Fibronectin type III domain containing protein 3C1 isoform X2</fullName>
    </submittedName>
</protein>
<dbReference type="SMART" id="SM00060">
    <property type="entry name" value="FN3"/>
    <property type="match status" value="8"/>
</dbReference>
<feature type="domain" description="Fibronectin type-III" evidence="9">
    <location>
        <begin position="1147"/>
        <end position="1233"/>
    </location>
</feature>
<dbReference type="CDD" id="cd00063">
    <property type="entry name" value="FN3"/>
    <property type="match status" value="7"/>
</dbReference>
<keyword evidence="4 8" id="KW-1133">Transmembrane helix</keyword>
<dbReference type="FunFam" id="2.60.40.10:FF:000373">
    <property type="entry name" value="fibronectin type-III domain-containing protein 3A isoform X1"/>
    <property type="match status" value="1"/>
</dbReference>
<keyword evidence="2 8" id="KW-0812">Transmembrane</keyword>
<dbReference type="FunFam" id="2.60.40.10:FF:000180">
    <property type="entry name" value="Fibronectin type III domain containing 3A"/>
    <property type="match status" value="1"/>
</dbReference>
<gene>
    <name evidence="11 12 13 14 15" type="primary">LOC100765442</name>
</gene>
<feature type="compositionally biased region" description="Basic and acidic residues" evidence="7">
    <location>
        <begin position="1013"/>
        <end position="1027"/>
    </location>
</feature>
<feature type="compositionally biased region" description="Polar residues" evidence="7">
    <location>
        <begin position="550"/>
        <end position="565"/>
    </location>
</feature>
<evidence type="ECO:0000313" key="10">
    <source>
        <dbReference type="Proteomes" id="UP001108280"/>
    </source>
</evidence>
<dbReference type="PRINTS" id="PR00014">
    <property type="entry name" value="FNTYPEIII"/>
</dbReference>
<feature type="region of interest" description="Disordered" evidence="7">
    <location>
        <begin position="1005"/>
        <end position="1028"/>
    </location>
</feature>
<feature type="region of interest" description="Disordered" evidence="7">
    <location>
        <begin position="469"/>
        <end position="490"/>
    </location>
</feature>
<accession>A0A9J7H8Y4</accession>
<feature type="domain" description="Fibronectin type-III" evidence="9">
    <location>
        <begin position="1332"/>
        <end position="1429"/>
    </location>
</feature>
<evidence type="ECO:0000256" key="7">
    <source>
        <dbReference type="SAM" id="MobiDB-lite"/>
    </source>
</evidence>
<feature type="transmembrane region" description="Helical" evidence="8">
    <location>
        <begin position="1461"/>
        <end position="1485"/>
    </location>
</feature>
<evidence type="ECO:0000313" key="13">
    <source>
        <dbReference type="RefSeq" id="XP_035306182.1"/>
    </source>
</evidence>
<dbReference type="Pfam" id="PF00041">
    <property type="entry name" value="fn3"/>
    <property type="match status" value="6"/>
</dbReference>
<evidence type="ECO:0000256" key="3">
    <source>
        <dbReference type="ARBA" id="ARBA00022737"/>
    </source>
</evidence>
<dbReference type="RefSeq" id="XP_035306182.1">
    <property type="nucleotide sequence ID" value="XM_035450291.1"/>
</dbReference>
<dbReference type="Gene3D" id="2.60.40.10">
    <property type="entry name" value="Immunoglobulins"/>
    <property type="match status" value="8"/>
</dbReference>
<keyword evidence="10" id="KW-1185">Reference proteome</keyword>
<feature type="domain" description="Fibronectin type-III" evidence="9">
    <location>
        <begin position="1044"/>
        <end position="1137"/>
    </location>
</feature>
<dbReference type="PANTHER" id="PTHR24099">
    <property type="entry name" value="E3 UBIQUITIN-PROTEIN LIGASE TRIM36-RELATED"/>
    <property type="match status" value="1"/>
</dbReference>
<feature type="domain" description="Fibronectin type-III" evidence="9">
    <location>
        <begin position="1234"/>
        <end position="1331"/>
    </location>
</feature>
<evidence type="ECO:0000313" key="15">
    <source>
        <dbReference type="RefSeq" id="XP_035306184.1"/>
    </source>
</evidence>
<dbReference type="InterPro" id="IPR003961">
    <property type="entry name" value="FN3_dom"/>
</dbReference>
<keyword evidence="5 8" id="KW-0472">Membrane</keyword>
<dbReference type="PROSITE" id="PS50853">
    <property type="entry name" value="FN3"/>
    <property type="match status" value="8"/>
</dbReference>
<dbReference type="InterPro" id="IPR013783">
    <property type="entry name" value="Ig-like_fold"/>
</dbReference>
<dbReference type="SUPFAM" id="SSF49265">
    <property type="entry name" value="Fibronectin type III"/>
    <property type="match status" value="5"/>
</dbReference>
<reference evidence="10" key="1">
    <citation type="journal article" date="2018" name="Biotechnol. Bioeng.">
        <title>A reference genome of the Chinese hamster based on a hybrid assembly strategy.</title>
        <authorList>
            <person name="Rupp O."/>
            <person name="MacDonald M.L."/>
            <person name="Li S."/>
            <person name="Dhiman H."/>
            <person name="Polson S."/>
            <person name="Griep S."/>
            <person name="Heffner K."/>
            <person name="Hernandez I."/>
            <person name="Brinkrolf K."/>
            <person name="Jadhav V."/>
            <person name="Samoudi M."/>
            <person name="Hao H."/>
            <person name="Kingham B."/>
            <person name="Goesmann A."/>
            <person name="Betenbaugh M.J."/>
            <person name="Lewis N.E."/>
            <person name="Borth N."/>
            <person name="Lee K.H."/>
        </authorList>
    </citation>
    <scope>NUCLEOTIDE SEQUENCE [LARGE SCALE GENOMIC DNA]</scope>
    <source>
        <strain evidence="10">17A/GY</strain>
    </source>
</reference>
<evidence type="ECO:0000256" key="2">
    <source>
        <dbReference type="ARBA" id="ARBA00022692"/>
    </source>
</evidence>
<dbReference type="RefSeq" id="XP_035306180.1">
    <property type="nucleotide sequence ID" value="XM_035450289.1"/>
</dbReference>
<keyword evidence="3" id="KW-0677">Repeat</keyword>
<dbReference type="PANTHER" id="PTHR24099:SF14">
    <property type="entry name" value="FIBRONECTIN TYPE III DOMAIN CONTAINING 3C2-RELATED"/>
    <property type="match status" value="1"/>
</dbReference>
<dbReference type="KEGG" id="cge:100765442"/>
<dbReference type="Proteomes" id="UP001108280">
    <property type="component" value="Chromosome X"/>
</dbReference>
<feature type="domain" description="Fibronectin type-III" evidence="9">
    <location>
        <begin position="874"/>
        <end position="969"/>
    </location>
</feature>
<dbReference type="GeneID" id="100765442"/>
<feature type="domain" description="Fibronectin type-III" evidence="9">
    <location>
        <begin position="779"/>
        <end position="870"/>
    </location>
</feature>
<comment type="similarity">
    <text evidence="6">Belongs to the FNDC3 family.</text>
</comment>